<feature type="domain" description="PTS EIIB type-1" evidence="12">
    <location>
        <begin position="7"/>
        <end position="89"/>
    </location>
</feature>
<evidence type="ECO:0000256" key="5">
    <source>
        <dbReference type="ARBA" id="ARBA00022679"/>
    </source>
</evidence>
<evidence type="ECO:0000256" key="4">
    <source>
        <dbReference type="ARBA" id="ARBA00022597"/>
    </source>
</evidence>
<comment type="subcellular location">
    <subcellularLocation>
        <location evidence="1">Cell membrane</location>
        <topology evidence="1">Multi-pass membrane protein</topology>
    </subcellularLocation>
</comment>
<dbReference type="NCBIfam" id="TIGR00826">
    <property type="entry name" value="EIIB_glc"/>
    <property type="match status" value="1"/>
</dbReference>
<dbReference type="Proteomes" id="UP000254429">
    <property type="component" value="Unassembled WGS sequence"/>
</dbReference>
<keyword evidence="5 13" id="KW-0808">Transferase</keyword>
<dbReference type="InterPro" id="IPR018113">
    <property type="entry name" value="PTrfase_EIIB_Cys"/>
</dbReference>
<keyword evidence="3" id="KW-1003">Cell membrane</keyword>
<dbReference type="GO" id="GO:0005886">
    <property type="term" value="C:plasma membrane"/>
    <property type="evidence" value="ECO:0007669"/>
    <property type="project" value="UniProtKB-SubCell"/>
</dbReference>
<organism evidence="13 14">
    <name type="scientific">Escherichia coli</name>
    <dbReference type="NCBI Taxonomy" id="562"/>
    <lineage>
        <taxon>Bacteria</taxon>
        <taxon>Pseudomonadati</taxon>
        <taxon>Pseudomonadota</taxon>
        <taxon>Gammaproteobacteria</taxon>
        <taxon>Enterobacterales</taxon>
        <taxon>Enterobacteriaceae</taxon>
        <taxon>Escherichia</taxon>
    </lineage>
</organism>
<evidence type="ECO:0000256" key="7">
    <source>
        <dbReference type="ARBA" id="ARBA00022692"/>
    </source>
</evidence>
<dbReference type="Gene3D" id="3.30.1360.60">
    <property type="entry name" value="Glucose permease domain IIB"/>
    <property type="match status" value="1"/>
</dbReference>
<dbReference type="CDD" id="cd00212">
    <property type="entry name" value="PTS_IIB_glc"/>
    <property type="match status" value="1"/>
</dbReference>
<dbReference type="SUPFAM" id="SSF55604">
    <property type="entry name" value="Glucose permease domain IIB"/>
    <property type="match status" value="1"/>
</dbReference>
<name>A0A377DYF3_ECOLX</name>
<keyword evidence="10" id="KW-0472">Membrane</keyword>
<gene>
    <name evidence="13" type="primary">treB_1</name>
    <name evidence="13" type="ORF">NCTC8500_04960</name>
</gene>
<keyword evidence="8" id="KW-0418">Kinase</keyword>
<keyword evidence="2" id="KW-0813">Transport</keyword>
<dbReference type="GO" id="GO:0009401">
    <property type="term" value="P:phosphoenolpyruvate-dependent sugar phosphotransferase system"/>
    <property type="evidence" value="ECO:0007669"/>
    <property type="project" value="UniProtKB-KW"/>
</dbReference>
<evidence type="ECO:0000259" key="12">
    <source>
        <dbReference type="PROSITE" id="PS51098"/>
    </source>
</evidence>
<dbReference type="GO" id="GO:0015771">
    <property type="term" value="P:trehalose transport"/>
    <property type="evidence" value="ECO:0007669"/>
    <property type="project" value="TreeGrafter"/>
</dbReference>
<dbReference type="InterPro" id="IPR050558">
    <property type="entry name" value="PTS_Sugar-Specific_Components"/>
</dbReference>
<dbReference type="InterPro" id="IPR001996">
    <property type="entry name" value="PTS_IIB_1"/>
</dbReference>
<accession>A0A377DYF3</accession>
<evidence type="ECO:0000256" key="6">
    <source>
        <dbReference type="ARBA" id="ARBA00022683"/>
    </source>
</evidence>
<reference evidence="13 14" key="1">
    <citation type="submission" date="2018-06" db="EMBL/GenBank/DDBJ databases">
        <authorList>
            <consortium name="Pathogen Informatics"/>
            <person name="Doyle S."/>
        </authorList>
    </citation>
    <scope>NUCLEOTIDE SEQUENCE [LARGE SCALE GENOMIC DNA]</scope>
    <source>
        <strain evidence="13 14">NCTC8500</strain>
    </source>
</reference>
<dbReference type="PANTHER" id="PTHR30175:SF1">
    <property type="entry name" value="PTS SYSTEM ARBUTIN-, CELLOBIOSE-, AND SALICIN-SPECIFIC EIIBC COMPONENT-RELATED"/>
    <property type="match status" value="1"/>
</dbReference>
<dbReference type="Pfam" id="PF00367">
    <property type="entry name" value="PTS_EIIB"/>
    <property type="match status" value="1"/>
</dbReference>
<dbReference type="PROSITE" id="PS51098">
    <property type="entry name" value="PTS_EIIB_TYPE_1"/>
    <property type="match status" value="1"/>
</dbReference>
<dbReference type="FunFam" id="3.30.1360.60:FF:000001">
    <property type="entry name" value="PTS system glucose-specific IIBC component PtsG"/>
    <property type="match status" value="1"/>
</dbReference>
<keyword evidence="6" id="KW-0598">Phosphotransferase system</keyword>
<evidence type="ECO:0000256" key="1">
    <source>
        <dbReference type="ARBA" id="ARBA00004651"/>
    </source>
</evidence>
<protein>
    <submittedName>
        <fullName evidence="13">Trehalose-specific PTS system EIIBC component</fullName>
        <ecNumber evidence="13">2.7.1.-</ecNumber>
    </submittedName>
</protein>
<dbReference type="EMBL" id="UGFG01000001">
    <property type="protein sequence ID" value="STM41083.1"/>
    <property type="molecule type" value="Genomic_DNA"/>
</dbReference>
<dbReference type="GO" id="GO:0090589">
    <property type="term" value="F:protein-phosphocysteine-trehalose phosphotransferase system transporter activity"/>
    <property type="evidence" value="ECO:0007669"/>
    <property type="project" value="TreeGrafter"/>
</dbReference>
<evidence type="ECO:0000256" key="2">
    <source>
        <dbReference type="ARBA" id="ARBA00022448"/>
    </source>
</evidence>
<sequence length="164" mass="18487">MMSKINQTDIDRLIELVGGRGNIATVSHCITRLRFVLNQPANARPKEIEQLPMVKGCFTNAGQFQVVIGTNVGDYYQALIASTGQAQVDKEQVKKAARQNMKWHEQLISHFAEIFFPLLPALISGRFDPRFSQCDRRFAHEQRSNAGANVPFPANDLRFSVVDR</sequence>
<evidence type="ECO:0000256" key="9">
    <source>
        <dbReference type="ARBA" id="ARBA00022989"/>
    </source>
</evidence>
<dbReference type="PANTHER" id="PTHR30175">
    <property type="entry name" value="PHOSPHOTRANSFERASE SYSTEM TRANSPORT PROTEIN"/>
    <property type="match status" value="1"/>
</dbReference>
<keyword evidence="7" id="KW-0812">Transmembrane</keyword>
<dbReference type="EC" id="2.7.1.-" evidence="13"/>
<dbReference type="PROSITE" id="PS01035">
    <property type="entry name" value="PTS_EIIB_TYPE_1_CYS"/>
    <property type="match status" value="1"/>
</dbReference>
<evidence type="ECO:0000313" key="13">
    <source>
        <dbReference type="EMBL" id="STM41083.1"/>
    </source>
</evidence>
<dbReference type="AlphaFoldDB" id="A0A377DYF3"/>
<evidence type="ECO:0000256" key="8">
    <source>
        <dbReference type="ARBA" id="ARBA00022777"/>
    </source>
</evidence>
<dbReference type="GO" id="GO:0008982">
    <property type="term" value="F:protein-N(PI)-phosphohistidine-sugar phosphotransferase activity"/>
    <property type="evidence" value="ECO:0007669"/>
    <property type="project" value="InterPro"/>
</dbReference>
<evidence type="ECO:0000256" key="10">
    <source>
        <dbReference type="ARBA" id="ARBA00023136"/>
    </source>
</evidence>
<proteinExistence type="predicted"/>
<evidence type="ECO:0000256" key="11">
    <source>
        <dbReference type="PROSITE-ProRule" id="PRU00421"/>
    </source>
</evidence>
<evidence type="ECO:0000313" key="14">
    <source>
        <dbReference type="Proteomes" id="UP000254429"/>
    </source>
</evidence>
<dbReference type="GO" id="GO:0016301">
    <property type="term" value="F:kinase activity"/>
    <property type="evidence" value="ECO:0007669"/>
    <property type="project" value="UniProtKB-KW"/>
</dbReference>
<keyword evidence="4" id="KW-0762">Sugar transport</keyword>
<evidence type="ECO:0000256" key="3">
    <source>
        <dbReference type="ARBA" id="ARBA00022475"/>
    </source>
</evidence>
<keyword evidence="9" id="KW-1133">Transmembrane helix</keyword>
<feature type="active site" description="Phosphocysteine intermediate; for EIIB activity" evidence="11">
    <location>
        <position position="29"/>
    </location>
</feature>
<dbReference type="InterPro" id="IPR036878">
    <property type="entry name" value="Glu_permease_IIB"/>
</dbReference>